<keyword evidence="2" id="KW-0032">Aminotransferase</keyword>
<evidence type="ECO:0000256" key="5">
    <source>
        <dbReference type="SAM" id="MobiDB-lite"/>
    </source>
</evidence>
<dbReference type="Gene3D" id="3.40.640.10">
    <property type="entry name" value="Type I PLP-dependent aspartate aminotransferase-like (Major domain)"/>
    <property type="match status" value="1"/>
</dbReference>
<dbReference type="InterPro" id="IPR050859">
    <property type="entry name" value="Class-I_PLP-dep_aminotransf"/>
</dbReference>
<dbReference type="Proteomes" id="UP000442469">
    <property type="component" value="Unassembled WGS sequence"/>
</dbReference>
<protein>
    <recommendedName>
        <fullName evidence="8">Aminotransferase class I/classII domain-containing protein</fullName>
    </recommendedName>
</protein>
<dbReference type="EMBL" id="WNZZ01000032">
    <property type="protein sequence ID" value="MUG25941.1"/>
    <property type="molecule type" value="Genomic_DNA"/>
</dbReference>
<reference evidence="6 7" key="1">
    <citation type="submission" date="2019-11" db="EMBL/GenBank/DDBJ databases">
        <title>Draft genome sequences of five Paenibacillus species of dairy origin.</title>
        <authorList>
            <person name="Olajide A.M."/>
            <person name="Chen S."/>
            <person name="Lapointe G."/>
        </authorList>
    </citation>
    <scope>NUCLEOTIDE SEQUENCE [LARGE SCALE GENOMIC DNA]</scope>
    <source>
        <strain evidence="6 7">3CT49</strain>
    </source>
</reference>
<evidence type="ECO:0000256" key="1">
    <source>
        <dbReference type="ARBA" id="ARBA00001933"/>
    </source>
</evidence>
<accession>A0A6N8F5L5</accession>
<evidence type="ECO:0000256" key="4">
    <source>
        <dbReference type="ARBA" id="ARBA00022898"/>
    </source>
</evidence>
<keyword evidence="3" id="KW-0808">Transferase</keyword>
<dbReference type="PANTHER" id="PTHR42790:SF19">
    <property type="entry name" value="KYNURENINE_ALPHA-AMINOADIPATE AMINOTRANSFERASE, MITOCHONDRIAL"/>
    <property type="match status" value="1"/>
</dbReference>
<feature type="non-terminal residue" evidence="6">
    <location>
        <position position="423"/>
    </location>
</feature>
<dbReference type="InterPro" id="IPR015424">
    <property type="entry name" value="PyrdxlP-dep_Trfase"/>
</dbReference>
<sequence>MKERKGGVHLNLWLEMLRRRLPPTFVLEAEERLENGTLIGLAGSHGDGGSGSRDEKLGPLCGEEPWEHRADEQSAHDKDIFNEENIPQDESAAGVQAEEAAERMLVDWLAAAYANCEGGEALQPRQWLLAESADGALELALRALVPGGGAVLVETPAAPEALELMRRLGLRTVPVECDGDGMLPDDVRRKARLAGGKPAGGEPALAYVTPHFSNPSGRVWSRQRKLELLALSAELGLPLVEDDTAGALPFALLFKNPQVPEAPEVPETGAAAAEKKLAAVPGGETPSAAVLGNEMPKAMVPEGEMLKAAVPEGCESLLRLRQMAGISGAKVIGIGSFERALLPQLPLAWLRGEAEVMEKLRREAGRGSGGGSGLPAADPASQWSEAVRAAGDRAAGDRAVGGRAAADRAVAARAGRPALIHIS</sequence>
<evidence type="ECO:0000256" key="2">
    <source>
        <dbReference type="ARBA" id="ARBA00022576"/>
    </source>
</evidence>
<evidence type="ECO:0000313" key="7">
    <source>
        <dbReference type="Proteomes" id="UP000442469"/>
    </source>
</evidence>
<feature type="region of interest" description="Disordered" evidence="5">
    <location>
        <begin position="364"/>
        <end position="389"/>
    </location>
</feature>
<name>A0A6N8F5L5_PAEMA</name>
<organism evidence="6 7">
    <name type="scientific">Paenibacillus macerans</name>
    <name type="common">Bacillus macerans</name>
    <dbReference type="NCBI Taxonomy" id="44252"/>
    <lineage>
        <taxon>Bacteria</taxon>
        <taxon>Bacillati</taxon>
        <taxon>Bacillota</taxon>
        <taxon>Bacilli</taxon>
        <taxon>Bacillales</taxon>
        <taxon>Paenibacillaceae</taxon>
        <taxon>Paenibacillus</taxon>
    </lineage>
</organism>
<comment type="caution">
    <text evidence="6">The sequence shown here is derived from an EMBL/GenBank/DDBJ whole genome shotgun (WGS) entry which is preliminary data.</text>
</comment>
<dbReference type="SUPFAM" id="SSF53383">
    <property type="entry name" value="PLP-dependent transferases"/>
    <property type="match status" value="1"/>
</dbReference>
<dbReference type="GO" id="GO:0008483">
    <property type="term" value="F:transaminase activity"/>
    <property type="evidence" value="ECO:0007669"/>
    <property type="project" value="UniProtKB-KW"/>
</dbReference>
<dbReference type="PANTHER" id="PTHR42790">
    <property type="entry name" value="AMINOTRANSFERASE"/>
    <property type="match status" value="1"/>
</dbReference>
<dbReference type="InterPro" id="IPR015421">
    <property type="entry name" value="PyrdxlP-dep_Trfase_major"/>
</dbReference>
<gene>
    <name evidence="6" type="ORF">GNQ08_26630</name>
</gene>
<keyword evidence="4" id="KW-0663">Pyridoxal phosphate</keyword>
<comment type="cofactor">
    <cofactor evidence="1">
        <name>pyridoxal 5'-phosphate</name>
        <dbReference type="ChEBI" id="CHEBI:597326"/>
    </cofactor>
</comment>
<dbReference type="GO" id="GO:1901605">
    <property type="term" value="P:alpha-amino acid metabolic process"/>
    <property type="evidence" value="ECO:0007669"/>
    <property type="project" value="TreeGrafter"/>
</dbReference>
<evidence type="ECO:0000256" key="3">
    <source>
        <dbReference type="ARBA" id="ARBA00022679"/>
    </source>
</evidence>
<proteinExistence type="predicted"/>
<evidence type="ECO:0000313" key="6">
    <source>
        <dbReference type="EMBL" id="MUG25941.1"/>
    </source>
</evidence>
<evidence type="ECO:0008006" key="8">
    <source>
        <dbReference type="Google" id="ProtNLM"/>
    </source>
</evidence>
<dbReference type="AlphaFoldDB" id="A0A6N8F5L5"/>